<dbReference type="InterPro" id="IPR036866">
    <property type="entry name" value="RibonucZ/Hydroxyglut_hydro"/>
</dbReference>
<evidence type="ECO:0000313" key="3">
    <source>
        <dbReference type="Proteomes" id="UP001243364"/>
    </source>
</evidence>
<dbReference type="SMART" id="SM00849">
    <property type="entry name" value="Lactamase_B"/>
    <property type="match status" value="1"/>
</dbReference>
<gene>
    <name evidence="2" type="ORF">QFZ56_007641</name>
</gene>
<dbReference type="SUPFAM" id="SSF56281">
    <property type="entry name" value="Metallo-hydrolase/oxidoreductase"/>
    <property type="match status" value="1"/>
</dbReference>
<dbReference type="PANTHER" id="PTHR43546">
    <property type="entry name" value="UPF0173 METAL-DEPENDENT HYDROLASE MJ1163-RELATED"/>
    <property type="match status" value="1"/>
</dbReference>
<protein>
    <submittedName>
        <fullName evidence="2">L-ascorbate metabolism protein UlaG (Beta-lactamase superfamily)</fullName>
    </submittedName>
</protein>
<keyword evidence="3" id="KW-1185">Reference proteome</keyword>
<dbReference type="InterPro" id="IPR050114">
    <property type="entry name" value="UPF0173_UPF0282_UlaG_hydrolase"/>
</dbReference>
<proteinExistence type="predicted"/>
<dbReference type="InterPro" id="IPR001279">
    <property type="entry name" value="Metallo-B-lactamas"/>
</dbReference>
<dbReference type="Gene3D" id="3.60.15.10">
    <property type="entry name" value="Ribonuclease Z/Hydroxyacylglutathione hydrolase-like"/>
    <property type="match status" value="1"/>
</dbReference>
<comment type="caution">
    <text evidence="2">The sequence shown here is derived from an EMBL/GenBank/DDBJ whole genome shotgun (WGS) entry which is preliminary data.</text>
</comment>
<dbReference type="PANTHER" id="PTHR43546:SF3">
    <property type="entry name" value="UPF0173 METAL-DEPENDENT HYDROLASE MJ1163"/>
    <property type="match status" value="1"/>
</dbReference>
<dbReference type="EMBL" id="JAUSYA010000001">
    <property type="protein sequence ID" value="MDQ0688678.1"/>
    <property type="molecule type" value="Genomic_DNA"/>
</dbReference>
<organism evidence="2 3">
    <name type="scientific">Streptomyces achromogenes</name>
    <dbReference type="NCBI Taxonomy" id="67255"/>
    <lineage>
        <taxon>Bacteria</taxon>
        <taxon>Bacillati</taxon>
        <taxon>Actinomycetota</taxon>
        <taxon>Actinomycetes</taxon>
        <taxon>Kitasatosporales</taxon>
        <taxon>Streptomycetaceae</taxon>
        <taxon>Streptomyces</taxon>
    </lineage>
</organism>
<sequence length="212" mass="22593">MRLTKYGHACVRIEDGNRVLVIDPGTFSETEALSGATAVLITHEHEDHIDVGKLAAARKSHPALTVHTHAALAAALGNGATAVAAGDTFTAAGFTVRAVGGEHAEIIDGLPGCPNIGFIVDGVYHPGDSLFVPVEPVDTLLVPASGPWLKLREAIEFVRAVRPTRAFPIHDANLSDIGMQNFDAWLTEEHPTDYARIPLGESVDLNKPDSRR</sequence>
<name>A0ABU0QG23_STRAH</name>
<dbReference type="Proteomes" id="UP001243364">
    <property type="component" value="Unassembled WGS sequence"/>
</dbReference>
<dbReference type="Pfam" id="PF13483">
    <property type="entry name" value="Lactamase_B_3"/>
    <property type="match status" value="1"/>
</dbReference>
<accession>A0ABU0QG23</accession>
<dbReference type="RefSeq" id="WP_307049386.1">
    <property type="nucleotide sequence ID" value="NZ_JAUSYA010000001.1"/>
</dbReference>
<reference evidence="2 3" key="1">
    <citation type="submission" date="2023-07" db="EMBL/GenBank/DDBJ databases">
        <title>Comparative genomics of wheat-associated soil bacteria to identify genetic determinants of phenazine resistance.</title>
        <authorList>
            <person name="Mouncey N."/>
        </authorList>
    </citation>
    <scope>NUCLEOTIDE SEQUENCE [LARGE SCALE GENOMIC DNA]</scope>
    <source>
        <strain evidence="2 3">W4I19-2</strain>
    </source>
</reference>
<feature type="domain" description="Metallo-beta-lactamase" evidence="1">
    <location>
        <begin position="7"/>
        <end position="170"/>
    </location>
</feature>
<evidence type="ECO:0000259" key="1">
    <source>
        <dbReference type="SMART" id="SM00849"/>
    </source>
</evidence>
<evidence type="ECO:0000313" key="2">
    <source>
        <dbReference type="EMBL" id="MDQ0688678.1"/>
    </source>
</evidence>